<dbReference type="Gene3D" id="1.10.10.10">
    <property type="entry name" value="Winged helix-like DNA-binding domain superfamily/Winged helix DNA-binding domain"/>
    <property type="match status" value="1"/>
</dbReference>
<dbReference type="Pfam" id="PF00538">
    <property type="entry name" value="Linker_histone"/>
    <property type="match status" value="1"/>
</dbReference>
<name>K0RGH8_THAOC</name>
<proteinExistence type="predicted"/>
<feature type="coiled-coil region" evidence="3">
    <location>
        <begin position="905"/>
        <end position="932"/>
    </location>
</feature>
<keyword evidence="3" id="KW-0175">Coiled coil</keyword>
<protein>
    <recommendedName>
        <fullName evidence="5">H15 domain-containing protein</fullName>
    </recommendedName>
</protein>
<feature type="compositionally biased region" description="Low complexity" evidence="4">
    <location>
        <begin position="239"/>
        <end position="256"/>
    </location>
</feature>
<dbReference type="GO" id="GO:0006334">
    <property type="term" value="P:nucleosome assembly"/>
    <property type="evidence" value="ECO:0007669"/>
    <property type="project" value="InterPro"/>
</dbReference>
<evidence type="ECO:0000256" key="3">
    <source>
        <dbReference type="SAM" id="Coils"/>
    </source>
</evidence>
<feature type="compositionally biased region" description="Basic and acidic residues" evidence="4">
    <location>
        <begin position="359"/>
        <end position="373"/>
    </location>
</feature>
<dbReference type="CDD" id="cd05162">
    <property type="entry name" value="PWWP"/>
    <property type="match status" value="1"/>
</dbReference>
<evidence type="ECO:0000256" key="4">
    <source>
        <dbReference type="SAM" id="MobiDB-lite"/>
    </source>
</evidence>
<dbReference type="InterPro" id="IPR028941">
    <property type="entry name" value="WHIM2_dom"/>
</dbReference>
<comment type="caution">
    <text evidence="6">The sequence shown here is derived from an EMBL/GenBank/DDBJ whole genome shotgun (WGS) entry which is preliminary data.</text>
</comment>
<keyword evidence="7" id="KW-1185">Reference proteome</keyword>
<sequence>MDIDNGQGTKMPTQAVAVAPPPAAMPTSPNDPAASPSTHSYGTRPSNKATTTSPEDGKMSAFDQKWFSSFNKLKSIIRPDGSLDYSALDDESQKSMRNFVKVQRKSFRKREADEPSPMTDERYKMLVDAKFNFKPLGGSSSKCESSKAIPIPFQVPLIRHCTAGDTKPKAKKQKVVEEAERPNMPFSMPPTLGVGDQSTPMKVDMLDEKKPAKEPAKKTTPKPSPKPEGAPSTKKKNRSPTTTSTSRKSSKSGKPTYLEMVHEAIVSLKDRTGSSTIAISKWIQSNYDHTKPVQANMFKSRINLAIKTGVKDGRFAKIKNSYKVILSCIACWLDVFSEPHSQIVQINSEWTKKQKAAQRSKEAARKKQEKKREALMAKAEEVRKEKAKEKALTPEERVILKKKAEQEERKKKIEALKKKRRFPMEDTLLHNQEKEWGERPPAHVTKRPALPYTMTSLVPPNLRANMPKKYHGREHSASASGEGPLMGGENERGLITDAMSGNAKTAKALPPLITHLFVTALKMLTGPRVDSSGNTIEAVDSGPAEARLLKDIAELNKGLNAISWSQVCFYYMDLMDQFFSSDTLSLTSHATAYLGERVLKPTGSLDMSYLWNEESSDVDNVEDDNSGRGNGYLGSEVSTLHKAFTKLENQTEPWSLKADELMSILRALCDDILIRRPELADDIAGRGAKLHELSKAKRAAMVKYNKVRVALEGPKKSTNLKKGSDGEETKEEEEESKPFVPTATKQQLDAACKALIRAEDAYDNGVTKLISQTEPVAFDRNFNAVYFFRSDPTMLHFELLKQHSTPKEVKNIGDAHVLAPQSTWHVIDTKPLFEQFLSSLDKRGKRENDLLEHLNEGLGRKLQDDKQENSRSVGRERERQGLLRRIENARSACDGDDGRRSGRLANNAMEELETLEGELKLQTQAHEEEERQEKLGREAASDYNNLTGLNKVAELFSGQRKTRSIRKKTDCVKDSLPTLADVPPHKLWMDKSIGGNGTLHILAGALLELETKANELAPWSREDKTRDKWRSDLTTAVNCWTVECEMKLGPNEAPQTQQNIGVAAEDTNPYKKQRTEAPGAMTTTVILNTLKTCLKDLELRVFEISGNKRAIAERAKAAVYEDDSSEEENVVEGNDSWKIKINALRRVPTHRYGLIRDIIVAAMTVARRSHLSDVARELKTVLQLVRPQAAGMAKNAAIEVLDNHGGYEDDDEDDDNINIEQFAVIAKKLNSKKDQDENVEHSSMLNDEVRIFSGCLGADLSVDSSDWTDAVKETRSISRLALMIQCFLANANETLVHLTQDRKSLDSVLGINARRTSRNKKSYVAKSYDTSTPVWANCTVTDKLVRAKVKGFPWWAASVAEPVDSLVADGLAASKHKLIVSVGSPGMFLVADKNIVDFAEETEDDITQYDKDIVEGMQDVSARAYCTDRVDAY</sequence>
<dbReference type="OrthoDB" id="1110759at2759"/>
<dbReference type="InterPro" id="IPR005818">
    <property type="entry name" value="Histone_H1/H5_H15"/>
</dbReference>
<dbReference type="SMART" id="SM00526">
    <property type="entry name" value="H15"/>
    <property type="match status" value="1"/>
</dbReference>
<feature type="compositionally biased region" description="Basic and acidic residues" evidence="4">
    <location>
        <begin position="204"/>
        <end position="217"/>
    </location>
</feature>
<dbReference type="OMA" id="RFPMEDT"/>
<dbReference type="Pfam" id="PF15613">
    <property type="entry name" value="WSD"/>
    <property type="match status" value="1"/>
</dbReference>
<dbReference type="Proteomes" id="UP000266841">
    <property type="component" value="Unassembled WGS sequence"/>
</dbReference>
<evidence type="ECO:0000256" key="1">
    <source>
        <dbReference type="ARBA" id="ARBA00004123"/>
    </source>
</evidence>
<dbReference type="GO" id="GO:0003677">
    <property type="term" value="F:DNA binding"/>
    <property type="evidence" value="ECO:0007669"/>
    <property type="project" value="InterPro"/>
</dbReference>
<feature type="region of interest" description="Disordered" evidence="4">
    <location>
        <begin position="351"/>
        <end position="373"/>
    </location>
</feature>
<feature type="region of interest" description="Disordered" evidence="4">
    <location>
        <begin position="858"/>
        <end position="879"/>
    </location>
</feature>
<evidence type="ECO:0000313" key="6">
    <source>
        <dbReference type="EMBL" id="EJK45647.1"/>
    </source>
</evidence>
<gene>
    <name evidence="6" type="ORF">THAOC_35731</name>
</gene>
<feature type="compositionally biased region" description="Polar residues" evidence="4">
    <location>
        <begin position="35"/>
        <end position="54"/>
    </location>
</feature>
<evidence type="ECO:0000256" key="2">
    <source>
        <dbReference type="ARBA" id="ARBA00023242"/>
    </source>
</evidence>
<dbReference type="PROSITE" id="PS51504">
    <property type="entry name" value="H15"/>
    <property type="match status" value="1"/>
</dbReference>
<dbReference type="EMBL" id="AGNL01048366">
    <property type="protein sequence ID" value="EJK45647.1"/>
    <property type="molecule type" value="Genomic_DNA"/>
</dbReference>
<organism evidence="6 7">
    <name type="scientific">Thalassiosira oceanica</name>
    <name type="common">Marine diatom</name>
    <dbReference type="NCBI Taxonomy" id="159749"/>
    <lineage>
        <taxon>Eukaryota</taxon>
        <taxon>Sar</taxon>
        <taxon>Stramenopiles</taxon>
        <taxon>Ochrophyta</taxon>
        <taxon>Bacillariophyta</taxon>
        <taxon>Coscinodiscophyceae</taxon>
        <taxon>Thalassiosirophycidae</taxon>
        <taxon>Thalassiosirales</taxon>
        <taxon>Thalassiosiraceae</taxon>
        <taxon>Thalassiosira</taxon>
    </lineage>
</organism>
<keyword evidence="2" id="KW-0539">Nucleus</keyword>
<feature type="domain" description="H15" evidence="5">
    <location>
        <begin position="253"/>
        <end position="326"/>
    </location>
</feature>
<reference evidence="6 7" key="1">
    <citation type="journal article" date="2012" name="Genome Biol.">
        <title>Genome and low-iron response of an oceanic diatom adapted to chronic iron limitation.</title>
        <authorList>
            <person name="Lommer M."/>
            <person name="Specht M."/>
            <person name="Roy A.S."/>
            <person name="Kraemer L."/>
            <person name="Andreson R."/>
            <person name="Gutowska M.A."/>
            <person name="Wolf J."/>
            <person name="Bergner S.V."/>
            <person name="Schilhabel M.B."/>
            <person name="Klostermeier U.C."/>
            <person name="Beiko R.G."/>
            <person name="Rosenstiel P."/>
            <person name="Hippler M."/>
            <person name="Laroche J."/>
        </authorList>
    </citation>
    <scope>NUCLEOTIDE SEQUENCE [LARGE SCALE GENOMIC DNA]</scope>
    <source>
        <strain evidence="6 7">CCMP1005</strain>
    </source>
</reference>
<dbReference type="CDD" id="cd00073">
    <property type="entry name" value="H15"/>
    <property type="match status" value="1"/>
</dbReference>
<feature type="region of interest" description="Disordered" evidence="4">
    <location>
        <begin position="158"/>
        <end position="256"/>
    </location>
</feature>
<dbReference type="SUPFAM" id="SSF46785">
    <property type="entry name" value="Winged helix' DNA-binding domain"/>
    <property type="match status" value="1"/>
</dbReference>
<dbReference type="GO" id="GO:0005634">
    <property type="term" value="C:nucleus"/>
    <property type="evidence" value="ECO:0007669"/>
    <property type="project" value="UniProtKB-SubCell"/>
</dbReference>
<dbReference type="InterPro" id="IPR036390">
    <property type="entry name" value="WH_DNA-bd_sf"/>
</dbReference>
<feature type="compositionally biased region" description="Polar residues" evidence="4">
    <location>
        <begin position="1"/>
        <end position="10"/>
    </location>
</feature>
<dbReference type="InterPro" id="IPR036388">
    <property type="entry name" value="WH-like_DNA-bd_sf"/>
</dbReference>
<dbReference type="GO" id="GO:0000786">
    <property type="term" value="C:nucleosome"/>
    <property type="evidence" value="ECO:0007669"/>
    <property type="project" value="InterPro"/>
</dbReference>
<evidence type="ECO:0000259" key="5">
    <source>
        <dbReference type="PROSITE" id="PS51504"/>
    </source>
</evidence>
<evidence type="ECO:0000313" key="7">
    <source>
        <dbReference type="Proteomes" id="UP000266841"/>
    </source>
</evidence>
<accession>K0RGH8</accession>
<comment type="subcellular location">
    <subcellularLocation>
        <location evidence="1">Nucleus</location>
    </subcellularLocation>
</comment>
<feature type="region of interest" description="Disordered" evidence="4">
    <location>
        <begin position="715"/>
        <end position="743"/>
    </location>
</feature>
<feature type="region of interest" description="Disordered" evidence="4">
    <location>
        <begin position="1"/>
        <end position="58"/>
    </location>
</feature>
<dbReference type="eggNOG" id="ENOG502RRCP">
    <property type="taxonomic scope" value="Eukaryota"/>
</dbReference>